<dbReference type="AlphaFoldDB" id="A0A1H1KKX0"/>
<evidence type="ECO:0000313" key="1">
    <source>
        <dbReference type="EMBL" id="SDR62978.1"/>
    </source>
</evidence>
<organism evidence="1 2">
    <name type="scientific">Paraburkholderia tuberum</name>
    <dbReference type="NCBI Taxonomy" id="157910"/>
    <lineage>
        <taxon>Bacteria</taxon>
        <taxon>Pseudomonadati</taxon>
        <taxon>Pseudomonadota</taxon>
        <taxon>Betaproteobacteria</taxon>
        <taxon>Burkholderiales</taxon>
        <taxon>Burkholderiaceae</taxon>
        <taxon>Paraburkholderia</taxon>
    </lineage>
</organism>
<sequence>MWICNGCRMLTTLQVAEPNIDDEGIYFICPVCHRRNPLVALPREDPDDPLDLEQVRE</sequence>
<gene>
    <name evidence="1" type="ORF">SAMN05445850_8547</name>
</gene>
<dbReference type="Proteomes" id="UP000199365">
    <property type="component" value="Unassembled WGS sequence"/>
</dbReference>
<reference evidence="2" key="1">
    <citation type="submission" date="2016-10" db="EMBL/GenBank/DDBJ databases">
        <authorList>
            <person name="Varghese N."/>
            <person name="Submissions S."/>
        </authorList>
    </citation>
    <scope>NUCLEOTIDE SEQUENCE [LARGE SCALE GENOMIC DNA]</scope>
    <source>
        <strain evidence="2">DUS833</strain>
    </source>
</reference>
<evidence type="ECO:0000313" key="2">
    <source>
        <dbReference type="Proteomes" id="UP000199365"/>
    </source>
</evidence>
<proteinExistence type="predicted"/>
<name>A0A1H1KKX0_9BURK</name>
<dbReference type="STRING" id="157910.SAMN05445850_8547"/>
<accession>A0A1H1KKX0</accession>
<keyword evidence="2" id="KW-1185">Reference proteome</keyword>
<protein>
    <submittedName>
        <fullName evidence="1">Uncharacterized protein</fullName>
    </submittedName>
</protein>
<dbReference type="EMBL" id="FNKX01000005">
    <property type="protein sequence ID" value="SDR62978.1"/>
    <property type="molecule type" value="Genomic_DNA"/>
</dbReference>